<feature type="transmembrane region" description="Helical" evidence="1">
    <location>
        <begin position="20"/>
        <end position="38"/>
    </location>
</feature>
<gene>
    <name evidence="2" type="ORF">E4650_06615</name>
</gene>
<dbReference type="Proteomes" id="UP000297288">
    <property type="component" value="Unassembled WGS sequence"/>
</dbReference>
<organism evidence="2 3">
    <name type="scientific">Geotoga petraea</name>
    <dbReference type="NCBI Taxonomy" id="28234"/>
    <lineage>
        <taxon>Bacteria</taxon>
        <taxon>Thermotogati</taxon>
        <taxon>Thermotogota</taxon>
        <taxon>Thermotogae</taxon>
        <taxon>Petrotogales</taxon>
        <taxon>Petrotogaceae</taxon>
        <taxon>Geotoga</taxon>
    </lineage>
</organism>
<keyword evidence="1" id="KW-1133">Transmembrane helix</keyword>
<accession>A0A4Z0VV99</accession>
<dbReference type="RefSeq" id="WP_135402934.1">
    <property type="nucleotide sequence ID" value="NZ_SRME01000003.1"/>
</dbReference>
<dbReference type="EMBL" id="SRME01000003">
    <property type="protein sequence ID" value="TGG88011.1"/>
    <property type="molecule type" value="Genomic_DNA"/>
</dbReference>
<evidence type="ECO:0000313" key="3">
    <source>
        <dbReference type="Proteomes" id="UP000297288"/>
    </source>
</evidence>
<comment type="caution">
    <text evidence="2">The sequence shown here is derived from an EMBL/GenBank/DDBJ whole genome shotgun (WGS) entry which is preliminary data.</text>
</comment>
<reference evidence="2 3" key="1">
    <citation type="submission" date="2019-04" db="EMBL/GenBank/DDBJ databases">
        <title>Draft genome sequence data and analysis of a Fermenting Bacterium, Geotoga petraea strain HO-Geo1, isolated from heavy-oil petroleum reservoir in Russia.</title>
        <authorList>
            <person name="Grouzdev D.S."/>
            <person name="Semenova E.M."/>
            <person name="Sokolova D.S."/>
            <person name="Tourova T.P."/>
            <person name="Poltaraus A.B."/>
            <person name="Nazina T.N."/>
        </authorList>
    </citation>
    <scope>NUCLEOTIDE SEQUENCE [LARGE SCALE GENOMIC DNA]</scope>
    <source>
        <strain evidence="2 3">HO-Geo1</strain>
    </source>
</reference>
<name>A0A4Z0VV99_9BACT</name>
<evidence type="ECO:0000256" key="1">
    <source>
        <dbReference type="SAM" id="Phobius"/>
    </source>
</evidence>
<keyword evidence="1" id="KW-0472">Membrane</keyword>
<keyword evidence="1" id="KW-0812">Transmembrane</keyword>
<evidence type="ECO:0000313" key="2">
    <source>
        <dbReference type="EMBL" id="TGG88011.1"/>
    </source>
</evidence>
<sequence length="66" mass="7517">MEIKDFCWRMSRNCKTISVGSWRGNYFIIPVVSCWLLVGREKAKSLKHPVGFTDTPLMVILEGISA</sequence>
<dbReference type="AlphaFoldDB" id="A0A4Z0VV99"/>
<proteinExistence type="predicted"/>
<protein>
    <submittedName>
        <fullName evidence="2">Uncharacterized protein</fullName>
    </submittedName>
</protein>